<evidence type="ECO:0000313" key="3">
    <source>
        <dbReference type="EMBL" id="ORX95619.1"/>
    </source>
</evidence>
<feature type="transmembrane region" description="Helical" evidence="2">
    <location>
        <begin position="161"/>
        <end position="183"/>
    </location>
</feature>
<organism evidence="3 4">
    <name type="scientific">Basidiobolus meristosporus CBS 931.73</name>
    <dbReference type="NCBI Taxonomy" id="1314790"/>
    <lineage>
        <taxon>Eukaryota</taxon>
        <taxon>Fungi</taxon>
        <taxon>Fungi incertae sedis</taxon>
        <taxon>Zoopagomycota</taxon>
        <taxon>Entomophthoromycotina</taxon>
        <taxon>Basidiobolomycetes</taxon>
        <taxon>Basidiobolales</taxon>
        <taxon>Basidiobolaceae</taxon>
        <taxon>Basidiobolus</taxon>
    </lineage>
</organism>
<feature type="transmembrane region" description="Helical" evidence="2">
    <location>
        <begin position="117"/>
        <end position="141"/>
    </location>
</feature>
<comment type="caution">
    <text evidence="3">The sequence shown here is derived from an EMBL/GenBank/DDBJ whole genome shotgun (WGS) entry which is preliminary data.</text>
</comment>
<gene>
    <name evidence="3" type="ORF">K493DRAFT_301354</name>
</gene>
<feature type="transmembrane region" description="Helical" evidence="2">
    <location>
        <begin position="86"/>
        <end position="105"/>
    </location>
</feature>
<dbReference type="OrthoDB" id="5545953at2759"/>
<evidence type="ECO:0000256" key="1">
    <source>
        <dbReference type="SAM" id="MobiDB-lite"/>
    </source>
</evidence>
<name>A0A1Y1YC97_9FUNG</name>
<protein>
    <submittedName>
        <fullName evidence="3">Uncharacterized protein</fullName>
    </submittedName>
</protein>
<keyword evidence="2" id="KW-0472">Membrane</keyword>
<evidence type="ECO:0000313" key="4">
    <source>
        <dbReference type="Proteomes" id="UP000193498"/>
    </source>
</evidence>
<reference evidence="3 4" key="1">
    <citation type="submission" date="2016-07" db="EMBL/GenBank/DDBJ databases">
        <title>Pervasive Adenine N6-methylation of Active Genes in Fungi.</title>
        <authorList>
            <consortium name="DOE Joint Genome Institute"/>
            <person name="Mondo S.J."/>
            <person name="Dannebaum R.O."/>
            <person name="Kuo R.C."/>
            <person name="Labutti K."/>
            <person name="Haridas S."/>
            <person name="Kuo A."/>
            <person name="Salamov A."/>
            <person name="Ahrendt S.R."/>
            <person name="Lipzen A."/>
            <person name="Sullivan W."/>
            <person name="Andreopoulos W.B."/>
            <person name="Clum A."/>
            <person name="Lindquist E."/>
            <person name="Daum C."/>
            <person name="Ramamoorthy G.K."/>
            <person name="Gryganskyi A."/>
            <person name="Culley D."/>
            <person name="Magnuson J.K."/>
            <person name="James T.Y."/>
            <person name="O'Malley M.A."/>
            <person name="Stajich J.E."/>
            <person name="Spatafora J.W."/>
            <person name="Visel A."/>
            <person name="Grigoriev I.V."/>
        </authorList>
    </citation>
    <scope>NUCLEOTIDE SEQUENCE [LARGE SCALE GENOMIC DNA]</scope>
    <source>
        <strain evidence="3 4">CBS 931.73</strain>
    </source>
</reference>
<keyword evidence="2" id="KW-1133">Transmembrane helix</keyword>
<dbReference type="Proteomes" id="UP000193498">
    <property type="component" value="Unassembled WGS sequence"/>
</dbReference>
<keyword evidence="4" id="KW-1185">Reference proteome</keyword>
<evidence type="ECO:0000256" key="2">
    <source>
        <dbReference type="SAM" id="Phobius"/>
    </source>
</evidence>
<feature type="compositionally biased region" description="Polar residues" evidence="1">
    <location>
        <begin position="294"/>
        <end position="303"/>
    </location>
</feature>
<proteinExistence type="predicted"/>
<feature type="region of interest" description="Disordered" evidence="1">
    <location>
        <begin position="281"/>
        <end position="312"/>
    </location>
</feature>
<feature type="transmembrane region" description="Helical" evidence="2">
    <location>
        <begin position="15"/>
        <end position="34"/>
    </location>
</feature>
<dbReference type="InParanoid" id="A0A1Y1YC97"/>
<sequence>MSSSTDNDSNLRFSGAWFIWINLSLLIFSFTLVVHVRNSFTSLRLLAKIPSDLLFWFGAVQSTAAIFCHISKMTDYFFTTNCSFKSIFNPTFYYISTTALAAVLYRRCYFSIRYGRHLFFAGAMVVFGMKLSGLVVLLSNFSPAPAVFRECKSMLMHIPSTIYFGIEICMNAYVMLWWLIILGDRVYLQDKPWRGAIRKDGSSYTLASTASTILFASLLMNGVVLGLSTDVLNQVQWAIQSMLCTQQLVEYYHDVKVILPTVNESLSTTACEMLQNRGSLEFSKGDTPSEETDQQSTSKSYQVLSRDMDIPT</sequence>
<dbReference type="AlphaFoldDB" id="A0A1Y1YC97"/>
<dbReference type="EMBL" id="MCFE01000171">
    <property type="protein sequence ID" value="ORX95619.1"/>
    <property type="molecule type" value="Genomic_DNA"/>
</dbReference>
<feature type="transmembrane region" description="Helical" evidence="2">
    <location>
        <begin position="204"/>
        <end position="227"/>
    </location>
</feature>
<accession>A0A1Y1YC97</accession>
<feature type="transmembrane region" description="Helical" evidence="2">
    <location>
        <begin position="54"/>
        <end position="74"/>
    </location>
</feature>
<keyword evidence="2" id="KW-0812">Transmembrane</keyword>